<evidence type="ECO:0000313" key="2">
    <source>
        <dbReference type="EMBL" id="KAK1391027.1"/>
    </source>
</evidence>
<dbReference type="AlphaFoldDB" id="A0AAD8IRX3"/>
<organism evidence="2 3">
    <name type="scientific">Heracleum sosnowskyi</name>
    <dbReference type="NCBI Taxonomy" id="360622"/>
    <lineage>
        <taxon>Eukaryota</taxon>
        <taxon>Viridiplantae</taxon>
        <taxon>Streptophyta</taxon>
        <taxon>Embryophyta</taxon>
        <taxon>Tracheophyta</taxon>
        <taxon>Spermatophyta</taxon>
        <taxon>Magnoliopsida</taxon>
        <taxon>eudicotyledons</taxon>
        <taxon>Gunneridae</taxon>
        <taxon>Pentapetalae</taxon>
        <taxon>asterids</taxon>
        <taxon>campanulids</taxon>
        <taxon>Apiales</taxon>
        <taxon>Apiaceae</taxon>
        <taxon>Apioideae</taxon>
        <taxon>apioid superclade</taxon>
        <taxon>Tordylieae</taxon>
        <taxon>Tordyliinae</taxon>
        <taxon>Heracleum</taxon>
    </lineage>
</organism>
<accession>A0AAD8IRX3</accession>
<reference evidence="2" key="2">
    <citation type="submission" date="2023-05" db="EMBL/GenBank/DDBJ databases">
        <authorList>
            <person name="Schelkunov M.I."/>
        </authorList>
    </citation>
    <scope>NUCLEOTIDE SEQUENCE</scope>
    <source>
        <strain evidence="2">Hsosn_3</strain>
        <tissue evidence="2">Leaf</tissue>
    </source>
</reference>
<feature type="region of interest" description="Disordered" evidence="1">
    <location>
        <begin position="154"/>
        <end position="185"/>
    </location>
</feature>
<comment type="caution">
    <text evidence="2">The sequence shown here is derived from an EMBL/GenBank/DDBJ whole genome shotgun (WGS) entry which is preliminary data.</text>
</comment>
<proteinExistence type="predicted"/>
<keyword evidence="3" id="KW-1185">Reference proteome</keyword>
<evidence type="ECO:0000256" key="1">
    <source>
        <dbReference type="SAM" id="MobiDB-lite"/>
    </source>
</evidence>
<evidence type="ECO:0000313" key="3">
    <source>
        <dbReference type="Proteomes" id="UP001237642"/>
    </source>
</evidence>
<protein>
    <submittedName>
        <fullName evidence="2">Uncharacterized protein</fullName>
    </submittedName>
</protein>
<reference evidence="2" key="1">
    <citation type="submission" date="2023-02" db="EMBL/GenBank/DDBJ databases">
        <title>Genome of toxic invasive species Heracleum sosnowskyi carries increased number of genes despite the absence of recent whole-genome duplications.</title>
        <authorList>
            <person name="Schelkunov M."/>
            <person name="Shtratnikova V."/>
            <person name="Makarenko M."/>
            <person name="Klepikova A."/>
            <person name="Omelchenko D."/>
            <person name="Novikova G."/>
            <person name="Obukhova E."/>
            <person name="Bogdanov V."/>
            <person name="Penin A."/>
            <person name="Logacheva M."/>
        </authorList>
    </citation>
    <scope>NUCLEOTIDE SEQUENCE</scope>
    <source>
        <strain evidence="2">Hsosn_3</strain>
        <tissue evidence="2">Leaf</tissue>
    </source>
</reference>
<gene>
    <name evidence="2" type="ORF">POM88_019205</name>
</gene>
<dbReference type="Proteomes" id="UP001237642">
    <property type="component" value="Unassembled WGS sequence"/>
</dbReference>
<feature type="compositionally biased region" description="Polar residues" evidence="1">
    <location>
        <begin position="175"/>
        <end position="185"/>
    </location>
</feature>
<feature type="compositionally biased region" description="Basic and acidic residues" evidence="1">
    <location>
        <begin position="157"/>
        <end position="173"/>
    </location>
</feature>
<dbReference type="EMBL" id="JAUIZM010000004">
    <property type="protein sequence ID" value="KAK1391027.1"/>
    <property type="molecule type" value="Genomic_DNA"/>
</dbReference>
<name>A0AAD8IRX3_9APIA</name>
<sequence length="185" mass="20860">MQRGSDLTPLMMSVLMIILSPRLRKNKSRVKLIKDKEVYGHGLNLCCVFDSNDWFRSPSLKPTEKCVYVFAKLSKLSRSNSDHWKNTSKRAAGMDMSKVGQYKMHEYSLSEHNAGLNFDGAATVLCRITHDFSKKCTINLKSGTKIACKVSRSTSEVVHEKEESTSEAVHEMEENSYNNVEGTST</sequence>